<evidence type="ECO:0000256" key="1">
    <source>
        <dbReference type="SAM" id="MobiDB-lite"/>
    </source>
</evidence>
<name>A0ABW1NXR5_9PSEU</name>
<gene>
    <name evidence="2" type="ORF">ACFP3R_02595</name>
</gene>
<protein>
    <recommendedName>
        <fullName evidence="4">PD-(D/E)XK nuclease superfamily protein</fullName>
    </recommendedName>
</protein>
<feature type="region of interest" description="Disordered" evidence="1">
    <location>
        <begin position="1"/>
        <end position="24"/>
    </location>
</feature>
<organism evidence="2 3">
    <name type="scientific">Saccharothrix lopnurensis</name>
    <dbReference type="NCBI Taxonomy" id="1670621"/>
    <lineage>
        <taxon>Bacteria</taxon>
        <taxon>Bacillati</taxon>
        <taxon>Actinomycetota</taxon>
        <taxon>Actinomycetes</taxon>
        <taxon>Pseudonocardiales</taxon>
        <taxon>Pseudonocardiaceae</taxon>
        <taxon>Saccharothrix</taxon>
    </lineage>
</organism>
<proteinExistence type="predicted"/>
<evidence type="ECO:0008006" key="4">
    <source>
        <dbReference type="Google" id="ProtNLM"/>
    </source>
</evidence>
<dbReference type="EMBL" id="JBHSQO010000002">
    <property type="protein sequence ID" value="MFC6088150.1"/>
    <property type="molecule type" value="Genomic_DNA"/>
</dbReference>
<comment type="caution">
    <text evidence="2">The sequence shown here is derived from an EMBL/GenBank/DDBJ whole genome shotgun (WGS) entry which is preliminary data.</text>
</comment>
<dbReference type="RefSeq" id="WP_380632303.1">
    <property type="nucleotide sequence ID" value="NZ_JBHSQO010000002.1"/>
</dbReference>
<evidence type="ECO:0000313" key="3">
    <source>
        <dbReference type="Proteomes" id="UP001596220"/>
    </source>
</evidence>
<reference evidence="3" key="1">
    <citation type="journal article" date="2019" name="Int. J. Syst. Evol. Microbiol.">
        <title>The Global Catalogue of Microorganisms (GCM) 10K type strain sequencing project: providing services to taxonomists for standard genome sequencing and annotation.</title>
        <authorList>
            <consortium name="The Broad Institute Genomics Platform"/>
            <consortium name="The Broad Institute Genome Sequencing Center for Infectious Disease"/>
            <person name="Wu L."/>
            <person name="Ma J."/>
        </authorList>
    </citation>
    <scope>NUCLEOTIDE SEQUENCE [LARGE SCALE GENOMIC DNA]</scope>
    <source>
        <strain evidence="3">CGMCC 4.7246</strain>
    </source>
</reference>
<sequence>MTDSAFNNAGSEAVPDPGDALPARSGTLSKAERRAAVGAAITVVGRYFSTGRRPMAPLEALGHREDLSGEGGALLAALRLRVALAAARRLRALLERILGRATFRYHLQPEESTGQLSGTLDVNRYITRLGMITDVPTYPVLVAQRSEQTPENVLATYAAQWVLAELRAASTAVGIPATGEERKRCAEERQALERVLRLPAFHACWTAAKHVVHRRAEQELLTNVRRRLRRREIANPAPYRDLVGWVTQVLIGEPVAEPGDLEWEFYYGEKFDSKLFELWCLHLLVEEISAQLVVPVPDLHLQWRRGRAAYTWYQYSGTLEVYFQRSPASISPAHRPLWYQNDEPKKVLGGVPDIVIRAVLRDGTERFAIIDPKLRQRLGLPSDELYKILGYQSNFSLAQEPLGAILHHSTAAMEPSSVEYRSREGVGSLFAIELTPASHVASREAVAPLVTVVLDMLAIPRLDVLIADDQEGAEQALERGYRAAKEELKAYGAALPQAALNHSRRRMRVELGDERWSVLGESVQTMFATADYIGFSLLADDDEPQWSHDFSGAIIGICAGVERILHDHVITPATMHDEQLSEVWGRATLGQVITLVEKSAGVNFSAKPEFLAVRNFLDNQGFASDAVADLTVPLRRLSQRYRNPAAHRTVVHQNTWRALWCFAVTEDRLLTQVIDTFARPAAPKGD</sequence>
<keyword evidence="3" id="KW-1185">Reference proteome</keyword>
<accession>A0ABW1NXR5</accession>
<evidence type="ECO:0000313" key="2">
    <source>
        <dbReference type="EMBL" id="MFC6088150.1"/>
    </source>
</evidence>
<feature type="compositionally biased region" description="Polar residues" evidence="1">
    <location>
        <begin position="1"/>
        <end position="10"/>
    </location>
</feature>
<dbReference type="Proteomes" id="UP001596220">
    <property type="component" value="Unassembled WGS sequence"/>
</dbReference>